<organism evidence="2 3">
    <name type="scientific">Duganella aceris</name>
    <dbReference type="NCBI Taxonomy" id="2703883"/>
    <lineage>
        <taxon>Bacteria</taxon>
        <taxon>Pseudomonadati</taxon>
        <taxon>Pseudomonadota</taxon>
        <taxon>Betaproteobacteria</taxon>
        <taxon>Burkholderiales</taxon>
        <taxon>Oxalobacteraceae</taxon>
        <taxon>Telluria group</taxon>
        <taxon>Duganella</taxon>
    </lineage>
</organism>
<protein>
    <recommendedName>
        <fullName evidence="4">DUF3592 domain-containing protein</fullName>
    </recommendedName>
</protein>
<accession>A0ABX0FIB2</accession>
<proteinExistence type="predicted"/>
<evidence type="ECO:0000256" key="1">
    <source>
        <dbReference type="SAM" id="Phobius"/>
    </source>
</evidence>
<evidence type="ECO:0000313" key="2">
    <source>
        <dbReference type="EMBL" id="NGZ84302.1"/>
    </source>
</evidence>
<evidence type="ECO:0000313" key="3">
    <source>
        <dbReference type="Proteomes" id="UP000666369"/>
    </source>
</evidence>
<dbReference type="EMBL" id="JAADJT010000003">
    <property type="protein sequence ID" value="NGZ84302.1"/>
    <property type="molecule type" value="Genomic_DNA"/>
</dbReference>
<evidence type="ECO:0008006" key="4">
    <source>
        <dbReference type="Google" id="ProtNLM"/>
    </source>
</evidence>
<name>A0ABX0FIB2_9BURK</name>
<gene>
    <name evidence="2" type="ORF">GW587_08535</name>
</gene>
<keyword evidence="1" id="KW-0812">Transmembrane</keyword>
<dbReference type="Proteomes" id="UP000666369">
    <property type="component" value="Unassembled WGS sequence"/>
</dbReference>
<keyword evidence="1" id="KW-0472">Membrane</keyword>
<comment type="caution">
    <text evidence="2">The sequence shown here is derived from an EMBL/GenBank/DDBJ whole genome shotgun (WGS) entry which is preliminary data.</text>
</comment>
<sequence>MNAVEIRPIADAQVVAVKAAAPRWPAVVGALSGVIAALALTALAVGGWRAQQGPRLDPAPPGTLCAVQLVSGPIYYGNLVKVGHDFLQLDQVYYVQAYTQPDGQPGNRVVSRNRNDWHGPSSQTIPVEKILFVEVVGPQSQLARLIEQDKAANPRK</sequence>
<keyword evidence="3" id="KW-1185">Reference proteome</keyword>
<dbReference type="RefSeq" id="WP_166101074.1">
    <property type="nucleotide sequence ID" value="NZ_JAADJT010000003.1"/>
</dbReference>
<keyword evidence="1" id="KW-1133">Transmembrane helix</keyword>
<reference evidence="3" key="1">
    <citation type="submission" date="2023-07" db="EMBL/GenBank/DDBJ databases">
        <title>Duganella aceri sp. nov., isolated from tree sap.</title>
        <authorList>
            <person name="Kim I.S."/>
        </authorList>
    </citation>
    <scope>NUCLEOTIDE SEQUENCE [LARGE SCALE GENOMIC DNA]</scope>
    <source>
        <strain evidence="3">SAP-35</strain>
    </source>
</reference>
<feature type="transmembrane region" description="Helical" evidence="1">
    <location>
        <begin position="24"/>
        <end position="45"/>
    </location>
</feature>